<evidence type="ECO:0000313" key="1">
    <source>
        <dbReference type="EMBL" id="KAK6168859.1"/>
    </source>
</evidence>
<comment type="caution">
    <text evidence="1">The sequence shown here is derived from an EMBL/GenBank/DDBJ whole genome shotgun (WGS) entry which is preliminary data.</text>
</comment>
<name>A0AAN8J020_PATCE</name>
<dbReference type="EMBL" id="JAZGQO010000015">
    <property type="protein sequence ID" value="KAK6168859.1"/>
    <property type="molecule type" value="Genomic_DNA"/>
</dbReference>
<reference evidence="1 2" key="1">
    <citation type="submission" date="2024-01" db="EMBL/GenBank/DDBJ databases">
        <title>The genome of the rayed Mediterranean limpet Patella caerulea (Linnaeus, 1758).</title>
        <authorList>
            <person name="Anh-Thu Weber A."/>
            <person name="Halstead-Nussloch G."/>
        </authorList>
    </citation>
    <scope>NUCLEOTIDE SEQUENCE [LARGE SCALE GENOMIC DNA]</scope>
    <source>
        <strain evidence="1">AATW-2023a</strain>
        <tissue evidence="1">Whole specimen</tissue>
    </source>
</reference>
<keyword evidence="2" id="KW-1185">Reference proteome</keyword>
<evidence type="ECO:0000313" key="2">
    <source>
        <dbReference type="Proteomes" id="UP001347796"/>
    </source>
</evidence>
<dbReference type="AlphaFoldDB" id="A0AAN8J020"/>
<organism evidence="1 2">
    <name type="scientific">Patella caerulea</name>
    <name type="common">Rayed Mediterranean limpet</name>
    <dbReference type="NCBI Taxonomy" id="87958"/>
    <lineage>
        <taxon>Eukaryota</taxon>
        <taxon>Metazoa</taxon>
        <taxon>Spiralia</taxon>
        <taxon>Lophotrochozoa</taxon>
        <taxon>Mollusca</taxon>
        <taxon>Gastropoda</taxon>
        <taxon>Patellogastropoda</taxon>
        <taxon>Patelloidea</taxon>
        <taxon>Patellidae</taxon>
        <taxon>Patella</taxon>
    </lineage>
</organism>
<proteinExistence type="predicted"/>
<sequence>MRDQNLNKFTNSVILCVMELIGKCEVSSKNCSAVIDVVSRHLFDVHIKEKDLPSERNSLRSADKGHILPQHQIADSLLHSCNVDLHSDGTSHDHNKVLGHQFTTNDGKILLCGFAPVFKGDTDTLVDVAFNMLKELADEYDGNEADAAFKVMLKNITGLMKSFDIRFQSEAAANLTY</sequence>
<dbReference type="Proteomes" id="UP001347796">
    <property type="component" value="Unassembled WGS sequence"/>
</dbReference>
<accession>A0AAN8J020</accession>
<gene>
    <name evidence="1" type="ORF">SNE40_020030</name>
</gene>
<protein>
    <submittedName>
        <fullName evidence="1">Uncharacterized protein</fullName>
    </submittedName>
</protein>